<dbReference type="InterPro" id="IPR007855">
    <property type="entry name" value="RDRP"/>
</dbReference>
<dbReference type="PANTHER" id="PTHR23079:SF14">
    <property type="entry name" value="RNA-DEPENDENT RNA POLYMERASE"/>
    <property type="match status" value="1"/>
</dbReference>
<evidence type="ECO:0000313" key="4">
    <source>
        <dbReference type="EMBL" id="KAF5352350.1"/>
    </source>
</evidence>
<organism evidence="4 5">
    <name type="scientific">Leucocoprinus leucothites</name>
    <dbReference type="NCBI Taxonomy" id="201217"/>
    <lineage>
        <taxon>Eukaryota</taxon>
        <taxon>Fungi</taxon>
        <taxon>Dikarya</taxon>
        <taxon>Basidiomycota</taxon>
        <taxon>Agaricomycotina</taxon>
        <taxon>Agaricomycetes</taxon>
        <taxon>Agaricomycetidae</taxon>
        <taxon>Agaricales</taxon>
        <taxon>Agaricineae</taxon>
        <taxon>Agaricaceae</taxon>
        <taxon>Leucocoprinus</taxon>
    </lineage>
</organism>
<feature type="domain" description="RDRP core" evidence="3">
    <location>
        <begin position="440"/>
        <end position="1038"/>
    </location>
</feature>
<keyword evidence="1" id="KW-0548">Nucleotidyltransferase</keyword>
<dbReference type="Proteomes" id="UP000559027">
    <property type="component" value="Unassembled WGS sequence"/>
</dbReference>
<dbReference type="InterPro" id="IPR057596">
    <property type="entry name" value="RDRP_core"/>
</dbReference>
<evidence type="ECO:0000256" key="1">
    <source>
        <dbReference type="RuleBase" id="RU363098"/>
    </source>
</evidence>
<gene>
    <name evidence="4" type="ORF">D9756_006189</name>
</gene>
<dbReference type="GO" id="GO:0030422">
    <property type="term" value="P:siRNA processing"/>
    <property type="evidence" value="ECO:0007669"/>
    <property type="project" value="TreeGrafter"/>
</dbReference>
<keyword evidence="1" id="KW-0696">RNA-directed RNA polymerase</keyword>
<dbReference type="EC" id="2.7.7.48" evidence="1"/>
<keyword evidence="5" id="KW-1185">Reference proteome</keyword>
<evidence type="ECO:0000256" key="2">
    <source>
        <dbReference type="SAM" id="MobiDB-lite"/>
    </source>
</evidence>
<feature type="compositionally biased region" description="Polar residues" evidence="2">
    <location>
        <begin position="76"/>
        <end position="88"/>
    </location>
</feature>
<feature type="region of interest" description="Disordered" evidence="2">
    <location>
        <begin position="1035"/>
        <end position="1060"/>
    </location>
</feature>
<feature type="compositionally biased region" description="Polar residues" evidence="2">
    <location>
        <begin position="9"/>
        <end position="20"/>
    </location>
</feature>
<protein>
    <recommendedName>
        <fullName evidence="1">RNA-dependent RNA polymerase</fullName>
        <ecNumber evidence="1">2.7.7.48</ecNumber>
    </recommendedName>
</protein>
<comment type="similarity">
    <text evidence="1">Belongs to the RdRP family.</text>
</comment>
<accession>A0A8H5D2L8</accession>
<evidence type="ECO:0000313" key="5">
    <source>
        <dbReference type="Proteomes" id="UP000559027"/>
    </source>
</evidence>
<dbReference type="GO" id="GO:0003968">
    <property type="term" value="F:RNA-directed RNA polymerase activity"/>
    <property type="evidence" value="ECO:0007669"/>
    <property type="project" value="UniProtKB-KW"/>
</dbReference>
<dbReference type="AlphaFoldDB" id="A0A8H5D2L8"/>
<keyword evidence="1" id="KW-0808">Transferase</keyword>
<feature type="region of interest" description="Disordered" evidence="2">
    <location>
        <begin position="1"/>
        <end position="239"/>
    </location>
</feature>
<dbReference type="OrthoDB" id="10055769at2759"/>
<feature type="compositionally biased region" description="Basic and acidic residues" evidence="2">
    <location>
        <begin position="34"/>
        <end position="43"/>
    </location>
</feature>
<dbReference type="GO" id="GO:0031380">
    <property type="term" value="C:nuclear RNA-directed RNA polymerase complex"/>
    <property type="evidence" value="ECO:0007669"/>
    <property type="project" value="TreeGrafter"/>
</dbReference>
<feature type="compositionally biased region" description="Low complexity" evidence="2">
    <location>
        <begin position="61"/>
        <end position="75"/>
    </location>
</feature>
<sequence length="1263" mass="141533">MSPRKSRQKQPTSSVSNSDGSEYGAMLDSGWWDEVEKSPDVQRHLNSPQKSQRVDEFAFGSSSSSSSSLTGNSSSPRDTSTRQSSQPVPTAGQVEAHHPTLFPINGAGLRLESIPITPKKHRAQHEPPSTGGRTAIANGISRMSFTSPSKPGKGTAPPRQQPTSTTQKQPRKTVLLTVSDDEEDEVNDMLAGDDSPTSTQPSPLFPGPRATLGQESWTSWEEGPSNRKRPRSSDSSDIEVEVRLPGKPNLLDSVSVISRNAKVRKESPRDSPTKLAPLPMPLTFSLAPDTPYSVGLFFDESLGTNLVPFYIAHSKKAQELMDKLRLSWGVQYELARGVTLQEWSWNEVYNALDQKPMALAGSNADAAVKVRALMKDRAVPRDANTLLWKELDREQAAILENVGRGLGLMGEWDGQENWYGGRVQQIARLSKTTDEHGYHIHLEAMEKRRSHRFARFCGSRRILQLRIPKKLILDEGVRLKEFFQQKFILCGRVFIPFHAKDHSLYMVEINEDWERRPQNDFGDHKYVTRFALGLSTTVPALEFKENNMFLIDDIYGNEYEGGSPSAEETMTDGCGLINQAALVMVNSQLNRQSLPVALQGRIAGAKGLWLLHPTDESPEPKIWVRASQNKIKHPHLHRSHRIFELVAPSHPSNSVSISRQSIVNLSFNGVPDEVLLACVEKGLTDEIEPLLKWNHPQVSLHLWNAINKNGSVARSRLSRATAGISRALGLTRRVWTEDDDEEEVIDFDEDKSADTGRNEYSGAPLGLHESALELLQAGFHPLTFKSLRDKVQTIVEQTIKTYVESFRIHLPESLGGFVVPDPLGVLEEGEVYYRSSQPLVDPRTQRDFHTLTGNVILGRYPIRLASDMQKVAAVDKPELFPWPDVIIISTKGPRSLASLLSGGDMDGDELFIIREAELVEPFQNKPFVAGPPDLLEKNFQKHVETVSQFCERVKFLPPAKSQSELQKALLLSLSGDRKGLYSKFHDNAIEKYGYNSREAIRLAYMFNTLLDASKSGLILAEGVFERDQKMYGGKFKDEDDYPIGDPDASKKVTPPTTNPSSHMYILTRLQERAQKTGAEVKKKNAPELPHSIEKRDIQLIRPYEDASNFAHSIWERERLKLFEDDMTRIREHVRRAFEEFKKASMASMESKSKESKSGKKKNKKGSSSNDEANFRRVAMLFAEPIEGISVTPNVEEIKASYAYSEWHTRQFPLGVAFKQLCEIKARASKGGIVPCIREIDEMKTIPGSCIRALEKSYADWGVN</sequence>
<comment type="caution">
    <text evidence="4">The sequence shown here is derived from an EMBL/GenBank/DDBJ whole genome shotgun (WGS) entry which is preliminary data.</text>
</comment>
<proteinExistence type="inferred from homology"/>
<dbReference type="EMBL" id="JAACJO010000011">
    <property type="protein sequence ID" value="KAF5352350.1"/>
    <property type="molecule type" value="Genomic_DNA"/>
</dbReference>
<reference evidence="4 5" key="1">
    <citation type="journal article" date="2020" name="ISME J.">
        <title>Uncovering the hidden diversity of litter-decomposition mechanisms in mushroom-forming fungi.</title>
        <authorList>
            <person name="Floudas D."/>
            <person name="Bentzer J."/>
            <person name="Ahren D."/>
            <person name="Johansson T."/>
            <person name="Persson P."/>
            <person name="Tunlid A."/>
        </authorList>
    </citation>
    <scope>NUCLEOTIDE SEQUENCE [LARGE SCALE GENOMIC DNA]</scope>
    <source>
        <strain evidence="4 5">CBS 146.42</strain>
    </source>
</reference>
<feature type="region of interest" description="Disordered" evidence="2">
    <location>
        <begin position="1144"/>
        <end position="1170"/>
    </location>
</feature>
<keyword evidence="1" id="KW-0694">RNA-binding</keyword>
<dbReference type="Pfam" id="PF05183">
    <property type="entry name" value="RdRP"/>
    <property type="match status" value="1"/>
</dbReference>
<comment type="catalytic activity">
    <reaction evidence="1">
        <text>RNA(n) + a ribonucleoside 5'-triphosphate = RNA(n+1) + diphosphate</text>
        <dbReference type="Rhea" id="RHEA:21248"/>
        <dbReference type="Rhea" id="RHEA-COMP:14527"/>
        <dbReference type="Rhea" id="RHEA-COMP:17342"/>
        <dbReference type="ChEBI" id="CHEBI:33019"/>
        <dbReference type="ChEBI" id="CHEBI:61557"/>
        <dbReference type="ChEBI" id="CHEBI:140395"/>
        <dbReference type="EC" id="2.7.7.48"/>
    </reaction>
</comment>
<evidence type="ECO:0000259" key="3">
    <source>
        <dbReference type="Pfam" id="PF05183"/>
    </source>
</evidence>
<dbReference type="GO" id="GO:0003723">
    <property type="term" value="F:RNA binding"/>
    <property type="evidence" value="ECO:0007669"/>
    <property type="project" value="UniProtKB-KW"/>
</dbReference>
<name>A0A8H5D2L8_9AGAR</name>
<dbReference type="PANTHER" id="PTHR23079">
    <property type="entry name" value="RNA-DEPENDENT RNA POLYMERASE"/>
    <property type="match status" value="1"/>
</dbReference>